<feature type="transmembrane region" description="Helical" evidence="1">
    <location>
        <begin position="75"/>
        <end position="95"/>
    </location>
</feature>
<sequence>MNNPDLLQNTPNTRERIPVAKGAKALARFFEAQQWTVYFLGMLTFLFGALLYFSVSGMLKDNSPTVGSGSNPEVVLLGISITGFVLVAGLLYLLYKRAANLPAKEQMQYYRLGNVMPLTPAQAKALRLHIVEMYHGGFWLKTLEYYPCDIRVNDPKFKPTSFYVADRSNYRQGLNEDWGAVSKAQYDNVVEELFGGMHSKPFALDMDHFLNYKSYVRGATYEDLKNIESQKANFINRLAGLIDKPAAYVNACFEGRPGRPKSLIWGFDLWRVIPMSREAFMAGYISEADAWANILKASDLIYYLFDSFESFYDNLRLGNAYWSNDLKVTSKRHEMWKRYDRECDWPQRNLPWAAEETPGISEEMRTGFAQYISQRNKSHNEVGFRFSDQCEDEGE</sequence>
<reference evidence="4" key="1">
    <citation type="journal article" date="2019" name="Int. J. Syst. Evol. Microbiol.">
        <title>The Global Catalogue of Microorganisms (GCM) 10K type strain sequencing project: providing services to taxonomists for standard genome sequencing and annotation.</title>
        <authorList>
            <consortium name="The Broad Institute Genomics Platform"/>
            <consortium name="The Broad Institute Genome Sequencing Center for Infectious Disease"/>
            <person name="Wu L."/>
            <person name="Ma J."/>
        </authorList>
    </citation>
    <scope>NUCLEOTIDE SEQUENCE [LARGE SCALE GENOMIC DNA]</scope>
    <source>
        <strain evidence="4">CGMCC 1.15342</strain>
    </source>
</reference>
<keyword evidence="4" id="KW-1185">Reference proteome</keyword>
<feature type="domain" description="DUF1266" evidence="2">
    <location>
        <begin position="174"/>
        <end position="352"/>
    </location>
</feature>
<dbReference type="InterPro" id="IPR009677">
    <property type="entry name" value="DUF1266"/>
</dbReference>
<evidence type="ECO:0000313" key="3">
    <source>
        <dbReference type="EMBL" id="GGC35482.1"/>
    </source>
</evidence>
<dbReference type="Proteomes" id="UP000597338">
    <property type="component" value="Unassembled WGS sequence"/>
</dbReference>
<keyword evidence="1" id="KW-0472">Membrane</keyword>
<dbReference type="RefSeq" id="WP_188752032.1">
    <property type="nucleotide sequence ID" value="NZ_BMIK01000010.1"/>
</dbReference>
<keyword evidence="1" id="KW-1133">Transmembrane helix</keyword>
<name>A0ABQ1M9J3_9SPHI</name>
<gene>
    <name evidence="3" type="ORF">GCM10011386_29520</name>
</gene>
<keyword evidence="1" id="KW-0812">Transmembrane</keyword>
<comment type="caution">
    <text evidence="3">The sequence shown here is derived from an EMBL/GenBank/DDBJ whole genome shotgun (WGS) entry which is preliminary data.</text>
</comment>
<dbReference type="EMBL" id="BMIK01000010">
    <property type="protein sequence ID" value="GGC35482.1"/>
    <property type="molecule type" value="Genomic_DNA"/>
</dbReference>
<protein>
    <recommendedName>
        <fullName evidence="2">DUF1266 domain-containing protein</fullName>
    </recommendedName>
</protein>
<feature type="transmembrane region" description="Helical" evidence="1">
    <location>
        <begin position="35"/>
        <end position="55"/>
    </location>
</feature>
<evidence type="ECO:0000313" key="4">
    <source>
        <dbReference type="Proteomes" id="UP000597338"/>
    </source>
</evidence>
<accession>A0ABQ1M9J3</accession>
<evidence type="ECO:0000259" key="2">
    <source>
        <dbReference type="Pfam" id="PF06889"/>
    </source>
</evidence>
<organism evidence="3 4">
    <name type="scientific">Parapedobacter defluvii</name>
    <dbReference type="NCBI Taxonomy" id="2045106"/>
    <lineage>
        <taxon>Bacteria</taxon>
        <taxon>Pseudomonadati</taxon>
        <taxon>Bacteroidota</taxon>
        <taxon>Sphingobacteriia</taxon>
        <taxon>Sphingobacteriales</taxon>
        <taxon>Sphingobacteriaceae</taxon>
        <taxon>Parapedobacter</taxon>
    </lineage>
</organism>
<dbReference type="Pfam" id="PF06889">
    <property type="entry name" value="DUF1266"/>
    <property type="match status" value="1"/>
</dbReference>
<proteinExistence type="predicted"/>
<evidence type="ECO:0000256" key="1">
    <source>
        <dbReference type="SAM" id="Phobius"/>
    </source>
</evidence>